<dbReference type="AlphaFoldDB" id="A0AAV4PF72"/>
<dbReference type="Proteomes" id="UP001054945">
    <property type="component" value="Unassembled WGS sequence"/>
</dbReference>
<dbReference type="EMBL" id="BPLR01004468">
    <property type="protein sequence ID" value="GIX95063.1"/>
    <property type="molecule type" value="Genomic_DNA"/>
</dbReference>
<comment type="caution">
    <text evidence="2">The sequence shown here is derived from an EMBL/GenBank/DDBJ whole genome shotgun (WGS) entry which is preliminary data.</text>
</comment>
<keyword evidence="1" id="KW-0812">Transmembrane</keyword>
<gene>
    <name evidence="2" type="ORF">CEXT_39491</name>
</gene>
<keyword evidence="1" id="KW-0472">Membrane</keyword>
<protein>
    <submittedName>
        <fullName evidence="2">Uncharacterized protein</fullName>
    </submittedName>
</protein>
<name>A0AAV4PF72_CAEEX</name>
<keyword evidence="1" id="KW-1133">Transmembrane helix</keyword>
<reference evidence="2 3" key="1">
    <citation type="submission" date="2021-06" db="EMBL/GenBank/DDBJ databases">
        <title>Caerostris extrusa draft genome.</title>
        <authorList>
            <person name="Kono N."/>
            <person name="Arakawa K."/>
        </authorList>
    </citation>
    <scope>NUCLEOTIDE SEQUENCE [LARGE SCALE GENOMIC DNA]</scope>
</reference>
<evidence type="ECO:0000313" key="2">
    <source>
        <dbReference type="EMBL" id="GIX95063.1"/>
    </source>
</evidence>
<evidence type="ECO:0000313" key="3">
    <source>
        <dbReference type="Proteomes" id="UP001054945"/>
    </source>
</evidence>
<keyword evidence="3" id="KW-1185">Reference proteome</keyword>
<evidence type="ECO:0000256" key="1">
    <source>
        <dbReference type="SAM" id="Phobius"/>
    </source>
</evidence>
<organism evidence="2 3">
    <name type="scientific">Caerostris extrusa</name>
    <name type="common">Bark spider</name>
    <name type="synonym">Caerostris bankana</name>
    <dbReference type="NCBI Taxonomy" id="172846"/>
    <lineage>
        <taxon>Eukaryota</taxon>
        <taxon>Metazoa</taxon>
        <taxon>Ecdysozoa</taxon>
        <taxon>Arthropoda</taxon>
        <taxon>Chelicerata</taxon>
        <taxon>Arachnida</taxon>
        <taxon>Araneae</taxon>
        <taxon>Araneomorphae</taxon>
        <taxon>Entelegynae</taxon>
        <taxon>Araneoidea</taxon>
        <taxon>Araneidae</taxon>
        <taxon>Caerostris</taxon>
    </lineage>
</organism>
<feature type="transmembrane region" description="Helical" evidence="1">
    <location>
        <begin position="64"/>
        <end position="86"/>
    </location>
</feature>
<proteinExistence type="predicted"/>
<sequence length="113" mass="12989">MRERNLLLAYGFQGNSSEYVGGFMRMNLILVYGFQGNSSEYVGGTLPHGFLNAKKGVSLKFMRMNLILVFMVSKEIVLNMLVVLYLHGLLNAKECFLEFYEKESSFGLWFPRK</sequence>
<accession>A0AAV4PF72</accession>